<dbReference type="AlphaFoldDB" id="A0A5N5WKK9"/>
<sequence length="521" mass="58288">MLRKNGKLVSCEPCRAPKSGVIIEDPLKPPLPWSEPLAPSPTDDNSPTLRNCTTARVSSQIATAPISQATYLGLTSFLASFHDNPCDLNLLTARSPNASVLRKTWSPDYTHRLTQLLQPLKLFEDFIRNCYQHSWPEEDLVAKITQNTTSRAAQVESNMTAEGFSGLFAGTNLRWEFVGIIFALAGLSAHTPLDPDLFAMEMAEASHACIGICKKYDNVNDLVIWLHYEYVVLASTTLGERSHNIYAHFGELVSSIHAMGLQRQQSSRSPVPFFLSEARKRVFAASYRTDKNLATFLGRSPRLPCYYCNVDLPLDIDHESLTLSQGTLAGVDRELGSDGWNIVGTTSSIKLRPATVMGLCPRRRSETIREELQTTYQECKSLWYKDPSHPHLSIISLIIHLEFLHTVFQVERIRCREIPETITDLLDSAMQIISAVTDYLKLLEQEVNIRKQYIWIVLSFSCTAGSGCRCDELHRCTLSKVPLSCSTSRSKVTRDLSLLVSWFEGASLPTSDTHQACVEVT</sequence>
<keyword evidence="9" id="KW-1185">Reference proteome</keyword>
<accession>A0A5N5WKK9</accession>
<dbReference type="OrthoDB" id="4898680at2759"/>
<feature type="domain" description="Xylanolytic transcriptional activator regulatory" evidence="7">
    <location>
        <begin position="245"/>
        <end position="319"/>
    </location>
</feature>
<dbReference type="PANTHER" id="PTHR46910">
    <property type="entry name" value="TRANSCRIPTION FACTOR PDR1"/>
    <property type="match status" value="1"/>
</dbReference>
<comment type="subcellular location">
    <subcellularLocation>
        <location evidence="1">Nucleus</location>
    </subcellularLocation>
</comment>
<dbReference type="Pfam" id="PF04082">
    <property type="entry name" value="Fungal_trans"/>
    <property type="match status" value="1"/>
</dbReference>
<dbReference type="InterPro" id="IPR007219">
    <property type="entry name" value="XnlR_reg_dom"/>
</dbReference>
<dbReference type="GO" id="GO:0006351">
    <property type="term" value="P:DNA-templated transcription"/>
    <property type="evidence" value="ECO:0007669"/>
    <property type="project" value="InterPro"/>
</dbReference>
<dbReference type="EMBL" id="ML732408">
    <property type="protein sequence ID" value="KAB8068217.1"/>
    <property type="molecule type" value="Genomic_DNA"/>
</dbReference>
<dbReference type="SMART" id="SM00906">
    <property type="entry name" value="Fungal_trans"/>
    <property type="match status" value="1"/>
</dbReference>
<evidence type="ECO:0000256" key="2">
    <source>
        <dbReference type="ARBA" id="ARBA00022723"/>
    </source>
</evidence>
<evidence type="ECO:0000313" key="9">
    <source>
        <dbReference type="Proteomes" id="UP000326565"/>
    </source>
</evidence>
<keyword evidence="6" id="KW-0539">Nucleus</keyword>
<organism evidence="8 9">
    <name type="scientific">Aspergillus leporis</name>
    <dbReference type="NCBI Taxonomy" id="41062"/>
    <lineage>
        <taxon>Eukaryota</taxon>
        <taxon>Fungi</taxon>
        <taxon>Dikarya</taxon>
        <taxon>Ascomycota</taxon>
        <taxon>Pezizomycotina</taxon>
        <taxon>Eurotiomycetes</taxon>
        <taxon>Eurotiomycetidae</taxon>
        <taxon>Eurotiales</taxon>
        <taxon>Aspergillaceae</taxon>
        <taxon>Aspergillus</taxon>
        <taxon>Aspergillus subgen. Circumdati</taxon>
    </lineage>
</organism>
<dbReference type="GO" id="GO:0005634">
    <property type="term" value="C:nucleus"/>
    <property type="evidence" value="ECO:0007669"/>
    <property type="project" value="UniProtKB-SubCell"/>
</dbReference>
<name>A0A5N5WKK9_9EURO</name>
<evidence type="ECO:0000313" key="8">
    <source>
        <dbReference type="EMBL" id="KAB8068217.1"/>
    </source>
</evidence>
<evidence type="ECO:0000256" key="6">
    <source>
        <dbReference type="ARBA" id="ARBA00023242"/>
    </source>
</evidence>
<evidence type="ECO:0000256" key="3">
    <source>
        <dbReference type="ARBA" id="ARBA00023015"/>
    </source>
</evidence>
<dbReference type="GO" id="GO:0008270">
    <property type="term" value="F:zinc ion binding"/>
    <property type="evidence" value="ECO:0007669"/>
    <property type="project" value="InterPro"/>
</dbReference>
<evidence type="ECO:0000256" key="4">
    <source>
        <dbReference type="ARBA" id="ARBA00023125"/>
    </source>
</evidence>
<dbReference type="PANTHER" id="PTHR46910:SF3">
    <property type="entry name" value="HALOTOLERANCE PROTEIN 9-RELATED"/>
    <property type="match status" value="1"/>
</dbReference>
<proteinExistence type="predicted"/>
<reference evidence="8 9" key="1">
    <citation type="submission" date="2019-04" db="EMBL/GenBank/DDBJ databases">
        <title>Friends and foes A comparative genomics study of 23 Aspergillus species from section Flavi.</title>
        <authorList>
            <consortium name="DOE Joint Genome Institute"/>
            <person name="Kjaerbolling I."/>
            <person name="Vesth T."/>
            <person name="Frisvad J.C."/>
            <person name="Nybo J.L."/>
            <person name="Theobald S."/>
            <person name="Kildgaard S."/>
            <person name="Isbrandt T."/>
            <person name="Kuo A."/>
            <person name="Sato A."/>
            <person name="Lyhne E.K."/>
            <person name="Kogle M.E."/>
            <person name="Wiebenga A."/>
            <person name="Kun R.S."/>
            <person name="Lubbers R.J."/>
            <person name="Makela M.R."/>
            <person name="Barry K."/>
            <person name="Chovatia M."/>
            <person name="Clum A."/>
            <person name="Daum C."/>
            <person name="Haridas S."/>
            <person name="He G."/>
            <person name="LaButti K."/>
            <person name="Lipzen A."/>
            <person name="Mondo S."/>
            <person name="Riley R."/>
            <person name="Salamov A."/>
            <person name="Simmons B.A."/>
            <person name="Magnuson J.K."/>
            <person name="Henrissat B."/>
            <person name="Mortensen U.H."/>
            <person name="Larsen T.O."/>
            <person name="Devries R.P."/>
            <person name="Grigoriev I.V."/>
            <person name="Machida M."/>
            <person name="Baker S.E."/>
            <person name="Andersen M.R."/>
        </authorList>
    </citation>
    <scope>NUCLEOTIDE SEQUENCE [LARGE SCALE GENOMIC DNA]</scope>
    <source>
        <strain evidence="8 9">CBS 151.66</strain>
    </source>
</reference>
<evidence type="ECO:0000256" key="1">
    <source>
        <dbReference type="ARBA" id="ARBA00004123"/>
    </source>
</evidence>
<keyword evidence="5" id="KW-0804">Transcription</keyword>
<dbReference type="CDD" id="cd12148">
    <property type="entry name" value="fungal_TF_MHR"/>
    <property type="match status" value="1"/>
</dbReference>
<dbReference type="GO" id="GO:0003700">
    <property type="term" value="F:DNA-binding transcription factor activity"/>
    <property type="evidence" value="ECO:0007669"/>
    <property type="project" value="InterPro"/>
</dbReference>
<dbReference type="Proteomes" id="UP000326565">
    <property type="component" value="Unassembled WGS sequence"/>
</dbReference>
<evidence type="ECO:0000256" key="5">
    <source>
        <dbReference type="ARBA" id="ARBA00023163"/>
    </source>
</evidence>
<evidence type="ECO:0000259" key="7">
    <source>
        <dbReference type="SMART" id="SM00906"/>
    </source>
</evidence>
<keyword evidence="2" id="KW-0479">Metal-binding</keyword>
<dbReference type="InterPro" id="IPR050987">
    <property type="entry name" value="AtrR-like"/>
</dbReference>
<keyword evidence="3" id="KW-0805">Transcription regulation</keyword>
<gene>
    <name evidence="8" type="ORF">BDV29DRAFT_199578</name>
</gene>
<protein>
    <recommendedName>
        <fullName evidence="7">Xylanolytic transcriptional activator regulatory domain-containing protein</fullName>
    </recommendedName>
</protein>
<keyword evidence="4" id="KW-0238">DNA-binding</keyword>
<dbReference type="GO" id="GO:0003677">
    <property type="term" value="F:DNA binding"/>
    <property type="evidence" value="ECO:0007669"/>
    <property type="project" value="UniProtKB-KW"/>
</dbReference>